<sequence>MNINVALCDDEKSQLDYLENMVRKLREKYKGTMDIYISRFYSAEEFLFKYEDKGDFHIIFLDVEMKEINGVELARMIRRVNPYVQIVFITGYSEFMAEGYEVEALNYLLKPVKEDKFCDVFIKAVDKLKSQQAHGEDYVLFNGEDGITKIKLNSIMYLEAIGHQCKVFCEEHIYFVKESLGEIKDKLSKQSVNFILCHRSYMVNLKYMDSIRKTEVILDSGDKVPLSRRKYKEINEKFISYYTSEVK</sequence>
<dbReference type="SMART" id="SM00850">
    <property type="entry name" value="LytTR"/>
    <property type="match status" value="1"/>
</dbReference>
<comment type="function">
    <text evidence="2">May play the central regulatory role in sporulation. It may be an element of the effector pathway responsible for the activation of sporulation genes in response to nutritional stress. Spo0A may act in concert with spo0H (a sigma factor) to control the expression of some genes that are critical to the sporulation process.</text>
</comment>
<accession>A0A1M5V830</accession>
<dbReference type="AlphaFoldDB" id="A0A1M5V830"/>
<dbReference type="GO" id="GO:0000156">
    <property type="term" value="F:phosphorelay response regulator activity"/>
    <property type="evidence" value="ECO:0007669"/>
    <property type="project" value="InterPro"/>
</dbReference>
<organism evidence="6 7">
    <name type="scientific">Clostridium collagenovorans DSM 3089</name>
    <dbReference type="NCBI Taxonomy" id="1121306"/>
    <lineage>
        <taxon>Bacteria</taxon>
        <taxon>Bacillati</taxon>
        <taxon>Bacillota</taxon>
        <taxon>Clostridia</taxon>
        <taxon>Eubacteriales</taxon>
        <taxon>Clostridiaceae</taxon>
        <taxon>Clostridium</taxon>
    </lineage>
</organism>
<dbReference type="STRING" id="1121306.SAMN02745196_01157"/>
<reference evidence="6 7" key="1">
    <citation type="submission" date="2016-11" db="EMBL/GenBank/DDBJ databases">
        <authorList>
            <person name="Jaros S."/>
            <person name="Januszkiewicz K."/>
            <person name="Wedrychowicz H."/>
        </authorList>
    </citation>
    <scope>NUCLEOTIDE SEQUENCE [LARGE SCALE GENOMIC DNA]</scope>
    <source>
        <strain evidence="6 7">DSM 3089</strain>
    </source>
</reference>
<dbReference type="InterPro" id="IPR011006">
    <property type="entry name" value="CheY-like_superfamily"/>
</dbReference>
<keyword evidence="3" id="KW-0597">Phosphoprotein</keyword>
<dbReference type="GO" id="GO:0003677">
    <property type="term" value="F:DNA binding"/>
    <property type="evidence" value="ECO:0007669"/>
    <property type="project" value="InterPro"/>
</dbReference>
<dbReference type="PROSITE" id="PS50930">
    <property type="entry name" value="HTH_LYTTR"/>
    <property type="match status" value="1"/>
</dbReference>
<proteinExistence type="predicted"/>
<dbReference type="PANTHER" id="PTHR37299:SF1">
    <property type="entry name" value="STAGE 0 SPORULATION PROTEIN A HOMOLOG"/>
    <property type="match status" value="1"/>
</dbReference>
<dbReference type="SUPFAM" id="SSF52172">
    <property type="entry name" value="CheY-like"/>
    <property type="match status" value="1"/>
</dbReference>
<keyword evidence="7" id="KW-1185">Reference proteome</keyword>
<evidence type="ECO:0000259" key="4">
    <source>
        <dbReference type="PROSITE" id="PS50110"/>
    </source>
</evidence>
<evidence type="ECO:0000256" key="1">
    <source>
        <dbReference type="ARBA" id="ARBA00018672"/>
    </source>
</evidence>
<dbReference type="PROSITE" id="PS50110">
    <property type="entry name" value="RESPONSE_REGULATORY"/>
    <property type="match status" value="1"/>
</dbReference>
<dbReference type="Gene3D" id="2.40.50.1020">
    <property type="entry name" value="LytTr DNA-binding domain"/>
    <property type="match status" value="1"/>
</dbReference>
<feature type="domain" description="HTH LytTR-type" evidence="5">
    <location>
        <begin position="139"/>
        <end position="240"/>
    </location>
</feature>
<evidence type="ECO:0000313" key="7">
    <source>
        <dbReference type="Proteomes" id="UP000184526"/>
    </source>
</evidence>
<evidence type="ECO:0000313" key="6">
    <source>
        <dbReference type="EMBL" id="SHH71298.1"/>
    </source>
</evidence>
<feature type="modified residue" description="4-aspartylphosphate" evidence="3">
    <location>
        <position position="62"/>
    </location>
</feature>
<evidence type="ECO:0000259" key="5">
    <source>
        <dbReference type="PROSITE" id="PS50930"/>
    </source>
</evidence>
<dbReference type="Proteomes" id="UP000184526">
    <property type="component" value="Unassembled WGS sequence"/>
</dbReference>
<dbReference type="SMART" id="SM00448">
    <property type="entry name" value="REC"/>
    <property type="match status" value="1"/>
</dbReference>
<feature type="domain" description="Response regulatory" evidence="4">
    <location>
        <begin position="4"/>
        <end position="125"/>
    </location>
</feature>
<dbReference type="OrthoDB" id="9802383at2"/>
<dbReference type="RefSeq" id="WP_072830967.1">
    <property type="nucleotide sequence ID" value="NZ_FQXP01000004.1"/>
</dbReference>
<dbReference type="Pfam" id="PF00072">
    <property type="entry name" value="Response_reg"/>
    <property type="match status" value="1"/>
</dbReference>
<dbReference type="InterPro" id="IPR046947">
    <property type="entry name" value="LytR-like"/>
</dbReference>
<evidence type="ECO:0000256" key="2">
    <source>
        <dbReference type="ARBA" id="ARBA00024867"/>
    </source>
</evidence>
<dbReference type="Pfam" id="PF04397">
    <property type="entry name" value="LytTR"/>
    <property type="match status" value="1"/>
</dbReference>
<name>A0A1M5V830_9CLOT</name>
<dbReference type="EMBL" id="FQXP01000004">
    <property type="protein sequence ID" value="SHH71298.1"/>
    <property type="molecule type" value="Genomic_DNA"/>
</dbReference>
<dbReference type="InterPro" id="IPR001789">
    <property type="entry name" value="Sig_transdc_resp-reg_receiver"/>
</dbReference>
<dbReference type="InterPro" id="IPR007492">
    <property type="entry name" value="LytTR_DNA-bd_dom"/>
</dbReference>
<dbReference type="PANTHER" id="PTHR37299">
    <property type="entry name" value="TRANSCRIPTIONAL REGULATOR-RELATED"/>
    <property type="match status" value="1"/>
</dbReference>
<evidence type="ECO:0000256" key="3">
    <source>
        <dbReference type="PROSITE-ProRule" id="PRU00169"/>
    </source>
</evidence>
<protein>
    <recommendedName>
        <fullName evidence="1">Stage 0 sporulation protein A homolog</fullName>
    </recommendedName>
</protein>
<dbReference type="Gene3D" id="3.40.50.2300">
    <property type="match status" value="1"/>
</dbReference>
<gene>
    <name evidence="6" type="ORF">SAMN02745196_01157</name>
</gene>